<dbReference type="PATRIC" id="fig|1035195.3.peg.738"/>
<dbReference type="PROSITE" id="PS51257">
    <property type="entry name" value="PROKAR_LIPOPROTEIN"/>
    <property type="match status" value="1"/>
</dbReference>
<dbReference type="HOGENOM" id="CLU_2116892_0_0_11"/>
<gene>
    <name evidence="3" type="ORF">HMPREF9997_00824</name>
</gene>
<feature type="chain" id="PRO_5038521909" evidence="2">
    <location>
        <begin position="30"/>
        <end position="114"/>
    </location>
</feature>
<keyword evidence="4" id="KW-1185">Reference proteome</keyword>
<accession>L1MJW4</accession>
<feature type="region of interest" description="Disordered" evidence="1">
    <location>
        <begin position="34"/>
        <end position="73"/>
    </location>
</feature>
<evidence type="ECO:0000313" key="4">
    <source>
        <dbReference type="Proteomes" id="UP000010445"/>
    </source>
</evidence>
<feature type="region of interest" description="Disordered" evidence="1">
    <location>
        <begin position="91"/>
        <end position="114"/>
    </location>
</feature>
<feature type="compositionally biased region" description="Pro residues" evidence="1">
    <location>
        <begin position="45"/>
        <end position="72"/>
    </location>
</feature>
<feature type="signal peptide" evidence="2">
    <location>
        <begin position="1"/>
        <end position="29"/>
    </location>
</feature>
<name>L1MJW4_9CORY</name>
<dbReference type="STRING" id="1035195.HMPREF9997_00824"/>
<dbReference type="AlphaFoldDB" id="L1MJW4"/>
<sequence length="114" mass="12053">MTPAYRRPWLVTGATTLLLLATLTGCKEAGWAKDEELNQMKPPAGQLPPLPTSYFPPPPTSSSTPPPAPAPAPMLAQVPVTVTQTVPVLAPAPQQPANQPPVITIPLPGQFFNR</sequence>
<keyword evidence="2" id="KW-0732">Signal</keyword>
<evidence type="ECO:0000256" key="1">
    <source>
        <dbReference type="SAM" id="MobiDB-lite"/>
    </source>
</evidence>
<evidence type="ECO:0000256" key="2">
    <source>
        <dbReference type="SAM" id="SignalP"/>
    </source>
</evidence>
<comment type="caution">
    <text evidence="3">The sequence shown here is derived from an EMBL/GenBank/DDBJ whole genome shotgun (WGS) entry which is preliminary data.</text>
</comment>
<protein>
    <submittedName>
        <fullName evidence="3">Uncharacterized protein</fullName>
    </submittedName>
</protein>
<proteinExistence type="predicted"/>
<dbReference type="Proteomes" id="UP000010445">
    <property type="component" value="Unassembled WGS sequence"/>
</dbReference>
<organism evidence="3 4">
    <name type="scientific">Corynebacterium durum F0235</name>
    <dbReference type="NCBI Taxonomy" id="1035195"/>
    <lineage>
        <taxon>Bacteria</taxon>
        <taxon>Bacillati</taxon>
        <taxon>Actinomycetota</taxon>
        <taxon>Actinomycetes</taxon>
        <taxon>Mycobacteriales</taxon>
        <taxon>Corynebacteriaceae</taxon>
        <taxon>Corynebacterium</taxon>
    </lineage>
</organism>
<dbReference type="RefSeq" id="WP_006063067.1">
    <property type="nucleotide sequence ID" value="NZ_KB290828.1"/>
</dbReference>
<evidence type="ECO:0000313" key="3">
    <source>
        <dbReference type="EMBL" id="EKX91221.1"/>
    </source>
</evidence>
<dbReference type="eggNOG" id="ENOG50328XS">
    <property type="taxonomic scope" value="Bacteria"/>
</dbReference>
<dbReference type="EMBL" id="AMEM01000013">
    <property type="protein sequence ID" value="EKX91221.1"/>
    <property type="molecule type" value="Genomic_DNA"/>
</dbReference>
<reference evidence="3 4" key="1">
    <citation type="submission" date="2012-05" db="EMBL/GenBank/DDBJ databases">
        <authorList>
            <person name="Weinstock G."/>
            <person name="Sodergren E."/>
            <person name="Lobos E.A."/>
            <person name="Fulton L."/>
            <person name="Fulton R."/>
            <person name="Courtney L."/>
            <person name="Fronick C."/>
            <person name="O'Laughlin M."/>
            <person name="Godfrey J."/>
            <person name="Wilson R.M."/>
            <person name="Miner T."/>
            <person name="Farmer C."/>
            <person name="Delehaunty K."/>
            <person name="Cordes M."/>
            <person name="Minx P."/>
            <person name="Tomlinson C."/>
            <person name="Chen J."/>
            <person name="Wollam A."/>
            <person name="Pepin K.H."/>
            <person name="Bhonagiri V."/>
            <person name="Zhang X."/>
            <person name="Suruliraj S."/>
            <person name="Warren W."/>
            <person name="Mitreva M."/>
            <person name="Mardis E.R."/>
            <person name="Wilson R.K."/>
        </authorList>
    </citation>
    <scope>NUCLEOTIDE SEQUENCE [LARGE SCALE GENOMIC DNA]</scope>
    <source>
        <strain evidence="3 4">F0235</strain>
    </source>
</reference>
<feature type="compositionally biased region" description="Low complexity" evidence="1">
    <location>
        <begin position="91"/>
        <end position="102"/>
    </location>
</feature>